<reference evidence="2 3" key="1">
    <citation type="journal article" date="2019" name="Sci. Rep.">
        <title>Orb-weaving spider Araneus ventricosus genome elucidates the spidroin gene catalogue.</title>
        <authorList>
            <person name="Kono N."/>
            <person name="Nakamura H."/>
            <person name="Ohtoshi R."/>
            <person name="Moran D.A.P."/>
            <person name="Shinohara A."/>
            <person name="Yoshida Y."/>
            <person name="Fujiwara M."/>
            <person name="Mori M."/>
            <person name="Tomita M."/>
            <person name="Arakawa K."/>
        </authorList>
    </citation>
    <scope>NUCLEOTIDE SEQUENCE [LARGE SCALE GENOMIC DNA]</scope>
</reference>
<comment type="caution">
    <text evidence="2">The sequence shown here is derived from an EMBL/GenBank/DDBJ whole genome shotgun (WGS) entry which is preliminary data.</text>
</comment>
<evidence type="ECO:0000313" key="3">
    <source>
        <dbReference type="Proteomes" id="UP000499080"/>
    </source>
</evidence>
<dbReference type="InterPro" id="IPR008906">
    <property type="entry name" value="HATC_C_dom"/>
</dbReference>
<dbReference type="PANTHER" id="PTHR45749">
    <property type="match status" value="1"/>
</dbReference>
<evidence type="ECO:0000313" key="2">
    <source>
        <dbReference type="EMBL" id="GBM99597.1"/>
    </source>
</evidence>
<accession>A0A4Y2KBE8</accession>
<proteinExistence type="predicted"/>
<keyword evidence="3" id="KW-1185">Reference proteome</keyword>
<dbReference type="PANTHER" id="PTHR45749:SF37">
    <property type="entry name" value="OS05G0311600 PROTEIN"/>
    <property type="match status" value="1"/>
</dbReference>
<name>A0A4Y2KBE8_ARAVE</name>
<protein>
    <recommendedName>
        <fullName evidence="1">HAT C-terminal dimerisation domain-containing protein</fullName>
    </recommendedName>
</protein>
<dbReference type="Pfam" id="PF05699">
    <property type="entry name" value="Dimer_Tnp_hAT"/>
    <property type="match status" value="1"/>
</dbReference>
<gene>
    <name evidence="2" type="ORF">AVEN_99695_1</name>
</gene>
<dbReference type="Proteomes" id="UP000499080">
    <property type="component" value="Unassembled WGS sequence"/>
</dbReference>
<sequence>MLQKDRLKTELGVIYRRSDFRNMTGAISLLQFIIENNLQTTFSETYKLLLIIVTIPMTADEGESCFSTLKRVKTFLTRTMSEDRITALAMLSIEKIMINDIPKFNENVVDLFALKKDRRVDLIYKSCT</sequence>
<evidence type="ECO:0000259" key="1">
    <source>
        <dbReference type="Pfam" id="PF05699"/>
    </source>
</evidence>
<dbReference type="EMBL" id="BGPR01004432">
    <property type="protein sequence ID" value="GBM99597.1"/>
    <property type="molecule type" value="Genomic_DNA"/>
</dbReference>
<dbReference type="AlphaFoldDB" id="A0A4Y2KBE8"/>
<dbReference type="OrthoDB" id="6506734at2759"/>
<feature type="domain" description="HAT C-terminal dimerisation" evidence="1">
    <location>
        <begin position="29"/>
        <end position="95"/>
    </location>
</feature>
<dbReference type="GO" id="GO:0046983">
    <property type="term" value="F:protein dimerization activity"/>
    <property type="evidence" value="ECO:0007669"/>
    <property type="project" value="InterPro"/>
</dbReference>
<organism evidence="2 3">
    <name type="scientific">Araneus ventricosus</name>
    <name type="common">Orbweaver spider</name>
    <name type="synonym">Epeira ventricosa</name>
    <dbReference type="NCBI Taxonomy" id="182803"/>
    <lineage>
        <taxon>Eukaryota</taxon>
        <taxon>Metazoa</taxon>
        <taxon>Ecdysozoa</taxon>
        <taxon>Arthropoda</taxon>
        <taxon>Chelicerata</taxon>
        <taxon>Arachnida</taxon>
        <taxon>Araneae</taxon>
        <taxon>Araneomorphae</taxon>
        <taxon>Entelegynae</taxon>
        <taxon>Araneoidea</taxon>
        <taxon>Araneidae</taxon>
        <taxon>Araneus</taxon>
    </lineage>
</organism>